<organism evidence="1 2">
    <name type="scientific">Caenorhabditis tropicalis</name>
    <dbReference type="NCBI Taxonomy" id="1561998"/>
    <lineage>
        <taxon>Eukaryota</taxon>
        <taxon>Metazoa</taxon>
        <taxon>Ecdysozoa</taxon>
        <taxon>Nematoda</taxon>
        <taxon>Chromadorea</taxon>
        <taxon>Rhabditida</taxon>
        <taxon>Rhabditina</taxon>
        <taxon>Rhabditomorpha</taxon>
        <taxon>Rhabditoidea</taxon>
        <taxon>Rhabditidae</taxon>
        <taxon>Peloderinae</taxon>
        <taxon>Caenorhabditis</taxon>
    </lineage>
</organism>
<dbReference type="WBParaSite" id="Csp11.Scaffold342.g854.t1">
    <property type="protein sequence ID" value="Csp11.Scaffold342.g854.t1"/>
    <property type="gene ID" value="Csp11.Scaffold342.g854"/>
</dbReference>
<keyword evidence="1" id="KW-1185">Reference proteome</keyword>
<dbReference type="PANTHER" id="PTHR12484:SF4">
    <property type="entry name" value="A-KINASE ANCHOR PROTEIN 17A"/>
    <property type="match status" value="1"/>
</dbReference>
<dbReference type="PANTHER" id="PTHR12484">
    <property type="entry name" value="B-LYMPHOCYTE ANTIGEN-RELATED"/>
    <property type="match status" value="1"/>
</dbReference>
<reference evidence="2" key="1">
    <citation type="submission" date="2016-11" db="UniProtKB">
        <authorList>
            <consortium name="WormBaseParasite"/>
        </authorList>
    </citation>
    <scope>IDENTIFICATION</scope>
</reference>
<accession>A0A1I7SYR9</accession>
<dbReference type="STRING" id="1561998.A0A1I7SYR9"/>
<evidence type="ECO:0000313" key="2">
    <source>
        <dbReference type="WBParaSite" id="Csp11.Scaffold342.g854.t1"/>
    </source>
</evidence>
<evidence type="ECO:0000313" key="1">
    <source>
        <dbReference type="Proteomes" id="UP000095282"/>
    </source>
</evidence>
<sequence>MEYKGFATAMDSLRNRKWAKRIDGRFFQALIKVDFDRTRHLSEAQIAKRAEERRNIEMEKLRQEEEELNL</sequence>
<dbReference type="Proteomes" id="UP000095282">
    <property type="component" value="Unplaced"/>
</dbReference>
<name>A0A1I7SYR9_9PELO</name>
<dbReference type="Pfam" id="PF25015">
    <property type="entry name" value="RBD_AKAP-17A"/>
    <property type="match status" value="1"/>
</dbReference>
<dbReference type="InterPro" id="IPR056852">
    <property type="entry name" value="AK17A/B"/>
</dbReference>
<dbReference type="AlphaFoldDB" id="A0A1I7SYR9"/>
<protein>
    <submittedName>
        <fullName evidence="2">Uncharacterized protein</fullName>
    </submittedName>
</protein>
<proteinExistence type="predicted"/>